<accession>A0A673A2C1</accession>
<protein>
    <submittedName>
        <fullName evidence="1">Uncharacterized protein</fullName>
    </submittedName>
</protein>
<dbReference type="Proteomes" id="UP000472271">
    <property type="component" value="Chromosome 8"/>
</dbReference>
<reference evidence="1" key="1">
    <citation type="submission" date="2019-06" db="EMBL/GenBank/DDBJ databases">
        <authorList>
            <consortium name="Wellcome Sanger Institute Data Sharing"/>
        </authorList>
    </citation>
    <scope>NUCLEOTIDE SEQUENCE [LARGE SCALE GENOMIC DNA]</scope>
</reference>
<reference evidence="1" key="3">
    <citation type="submission" date="2025-09" db="UniProtKB">
        <authorList>
            <consortium name="Ensembl"/>
        </authorList>
    </citation>
    <scope>IDENTIFICATION</scope>
</reference>
<organism evidence="1 2">
    <name type="scientific">Sphaeramia orbicularis</name>
    <name type="common">orbiculate cardinalfish</name>
    <dbReference type="NCBI Taxonomy" id="375764"/>
    <lineage>
        <taxon>Eukaryota</taxon>
        <taxon>Metazoa</taxon>
        <taxon>Chordata</taxon>
        <taxon>Craniata</taxon>
        <taxon>Vertebrata</taxon>
        <taxon>Euteleostomi</taxon>
        <taxon>Actinopterygii</taxon>
        <taxon>Neopterygii</taxon>
        <taxon>Teleostei</taxon>
        <taxon>Neoteleostei</taxon>
        <taxon>Acanthomorphata</taxon>
        <taxon>Gobiaria</taxon>
        <taxon>Kurtiformes</taxon>
        <taxon>Apogonoidei</taxon>
        <taxon>Apogonidae</taxon>
        <taxon>Apogoninae</taxon>
        <taxon>Sphaeramia</taxon>
    </lineage>
</organism>
<evidence type="ECO:0000313" key="1">
    <source>
        <dbReference type="Ensembl" id="ENSSORP00005023421.1"/>
    </source>
</evidence>
<dbReference type="InParanoid" id="A0A673A2C1"/>
<evidence type="ECO:0000313" key="2">
    <source>
        <dbReference type="Proteomes" id="UP000472271"/>
    </source>
</evidence>
<reference evidence="1" key="2">
    <citation type="submission" date="2025-08" db="UniProtKB">
        <authorList>
            <consortium name="Ensembl"/>
        </authorList>
    </citation>
    <scope>IDENTIFICATION</scope>
</reference>
<sequence length="107" mass="11331">TTAEQTTRLIFAVLTGVGVGDLVGLVRIQPDLLLTAAQDAGGQPLLEPEHICLYCNTSSVAGSVSRNAKASRDANMASRSATSCHSKSRIIVEYKFGKEAQPIDITK</sequence>
<dbReference type="AlphaFoldDB" id="A0A673A2C1"/>
<name>A0A673A2C1_9TELE</name>
<proteinExistence type="predicted"/>
<keyword evidence="2" id="KW-1185">Reference proteome</keyword>
<dbReference type="Ensembl" id="ENSSORT00005024097.1">
    <property type="protein sequence ID" value="ENSSORP00005023421.1"/>
    <property type="gene ID" value="ENSSORG00005011328.1"/>
</dbReference>